<evidence type="ECO:0000256" key="2">
    <source>
        <dbReference type="ARBA" id="ARBA00006375"/>
    </source>
</evidence>
<evidence type="ECO:0000256" key="1">
    <source>
        <dbReference type="ARBA" id="ARBA00004448"/>
    </source>
</evidence>
<keyword evidence="8" id="KW-0999">Mitochondrion inner membrane</keyword>
<dbReference type="PANTHER" id="PTHR45635:SF14">
    <property type="entry name" value="ADP_ATP TRANSLOCASE"/>
    <property type="match status" value="1"/>
</dbReference>
<accession>A0ABQ6M9G7</accession>
<keyword evidence="10" id="KW-0496">Mitochondrion</keyword>
<evidence type="ECO:0000256" key="16">
    <source>
        <dbReference type="RuleBase" id="RU368008"/>
    </source>
</evidence>
<evidence type="ECO:0000256" key="3">
    <source>
        <dbReference type="ARBA" id="ARBA00011245"/>
    </source>
</evidence>
<dbReference type="SUPFAM" id="SSF103506">
    <property type="entry name" value="Mitochondrial carrier"/>
    <property type="match status" value="1"/>
</dbReference>
<evidence type="ECO:0000256" key="4">
    <source>
        <dbReference type="ARBA" id="ARBA00022448"/>
    </source>
</evidence>
<evidence type="ECO:0000256" key="7">
    <source>
        <dbReference type="ARBA" id="ARBA00022737"/>
    </source>
</evidence>
<proteinExistence type="inferred from homology"/>
<comment type="subunit">
    <text evidence="3 16">Monomer.</text>
</comment>
<feature type="repeat" description="Solcar" evidence="14">
    <location>
        <begin position="97"/>
        <end position="184"/>
    </location>
</feature>
<name>A0ABQ6M9G7_9STRA</name>
<comment type="catalytic activity">
    <reaction evidence="12">
        <text>ADP(in) + ATP(out) = ADP(out) + ATP(in)</text>
        <dbReference type="Rhea" id="RHEA:34999"/>
        <dbReference type="ChEBI" id="CHEBI:30616"/>
        <dbReference type="ChEBI" id="CHEBI:456216"/>
    </reaction>
    <physiologicalReaction direction="left-to-right" evidence="12">
        <dbReference type="Rhea" id="RHEA:35000"/>
    </physiologicalReaction>
</comment>
<comment type="function">
    <text evidence="16">Catalyzes the exchange of ADP and ATP across the membrane.</text>
</comment>
<keyword evidence="7" id="KW-0677">Repeat</keyword>
<dbReference type="PROSITE" id="PS50920">
    <property type="entry name" value="SOLCAR"/>
    <property type="match status" value="3"/>
</dbReference>
<evidence type="ECO:0000256" key="15">
    <source>
        <dbReference type="RuleBase" id="RU000488"/>
    </source>
</evidence>
<keyword evidence="4 15" id="KW-0813">Transport</keyword>
<sequence>MAFAKNFLVGGSAGCIAKTACAPLERVKIVLQTAKTDTGLGMLGTGRKLMAEQGIAALWRGNLTNCSRYFPTQAINFACKERYQQLLVPPKENGFGMWFAGYLAAGGLAGATSLTVVYPLEFAYTRLAADTGAKKQFKGLFDVMGQISKKEGVKGLYRGFGPSVAGIIIYRAGYFGFYDAGKQMTGLDGANANFFLKFGLAMVVDISAAVFAYPIDTVRRRLMMQAGEATQQFTTTSSAVKHIMSTEGVGGFYKGCMANNVRAIASALVLVTYDELKKFI</sequence>
<dbReference type="Gene3D" id="1.50.40.10">
    <property type="entry name" value="Mitochondrial carrier domain"/>
    <property type="match status" value="1"/>
</dbReference>
<evidence type="ECO:0000256" key="12">
    <source>
        <dbReference type="ARBA" id="ARBA00024143"/>
    </source>
</evidence>
<reference evidence="17 18" key="1">
    <citation type="journal article" date="2023" name="Commun. Biol.">
        <title>Genome analysis of Parmales, the sister group of diatoms, reveals the evolutionary specialization of diatoms from phago-mixotrophs to photoautotrophs.</title>
        <authorList>
            <person name="Ban H."/>
            <person name="Sato S."/>
            <person name="Yoshikawa S."/>
            <person name="Yamada K."/>
            <person name="Nakamura Y."/>
            <person name="Ichinomiya M."/>
            <person name="Sato N."/>
            <person name="Blanc-Mathieu R."/>
            <person name="Endo H."/>
            <person name="Kuwata A."/>
            <person name="Ogata H."/>
        </authorList>
    </citation>
    <scope>NUCLEOTIDE SEQUENCE [LARGE SCALE GENOMIC DNA]</scope>
</reference>
<dbReference type="PANTHER" id="PTHR45635">
    <property type="entry name" value="ADP,ATP CARRIER PROTEIN 1-RELATED-RELATED"/>
    <property type="match status" value="1"/>
</dbReference>
<dbReference type="InterPro" id="IPR023395">
    <property type="entry name" value="MCP_dom_sf"/>
</dbReference>
<dbReference type="PRINTS" id="PR00926">
    <property type="entry name" value="MITOCARRIER"/>
</dbReference>
<protein>
    <recommendedName>
        <fullName evidence="16">ADP/ATP translocase</fullName>
    </recommendedName>
    <alternativeName>
        <fullName evidence="16">ADP,ATP carrier protein</fullName>
    </alternativeName>
</protein>
<keyword evidence="5" id="KW-0050">Antiport</keyword>
<evidence type="ECO:0000256" key="14">
    <source>
        <dbReference type="PROSITE-ProRule" id="PRU00282"/>
    </source>
</evidence>
<dbReference type="InterPro" id="IPR018108">
    <property type="entry name" value="MCP_transmembrane"/>
</dbReference>
<comment type="subcellular location">
    <subcellularLocation>
        <location evidence="16">Membrane</location>
        <topology evidence="16">Multi-pass membrane protein</topology>
    </subcellularLocation>
    <subcellularLocation>
        <location evidence="1">Mitochondrion inner membrane</location>
        <topology evidence="1">Multi-pass membrane protein</topology>
    </subcellularLocation>
</comment>
<gene>
    <name evidence="17" type="ORF">TeGR_g11033</name>
</gene>
<evidence type="ECO:0000256" key="10">
    <source>
        <dbReference type="ARBA" id="ARBA00023128"/>
    </source>
</evidence>
<dbReference type="Pfam" id="PF00153">
    <property type="entry name" value="Mito_carr"/>
    <property type="match status" value="3"/>
</dbReference>
<keyword evidence="9 16" id="KW-1133">Transmembrane helix</keyword>
<feature type="transmembrane region" description="Helical" evidence="16">
    <location>
        <begin position="194"/>
        <end position="215"/>
    </location>
</feature>
<dbReference type="EMBL" id="BRYB01000070">
    <property type="protein sequence ID" value="GMI22072.1"/>
    <property type="molecule type" value="Genomic_DNA"/>
</dbReference>
<keyword evidence="18" id="KW-1185">Reference proteome</keyword>
<evidence type="ECO:0000313" key="17">
    <source>
        <dbReference type="EMBL" id="GMI22072.1"/>
    </source>
</evidence>
<evidence type="ECO:0000313" key="18">
    <source>
        <dbReference type="Proteomes" id="UP001165060"/>
    </source>
</evidence>
<organism evidence="17 18">
    <name type="scientific">Tetraparma gracilis</name>
    <dbReference type="NCBI Taxonomy" id="2962635"/>
    <lineage>
        <taxon>Eukaryota</taxon>
        <taxon>Sar</taxon>
        <taxon>Stramenopiles</taxon>
        <taxon>Ochrophyta</taxon>
        <taxon>Bolidophyceae</taxon>
        <taxon>Parmales</taxon>
        <taxon>Triparmaceae</taxon>
        <taxon>Tetraparma</taxon>
    </lineage>
</organism>
<evidence type="ECO:0000256" key="11">
    <source>
        <dbReference type="ARBA" id="ARBA00023136"/>
    </source>
</evidence>
<comment type="similarity">
    <text evidence="2 15">Belongs to the mitochondrial carrier (TC 2.A.29) family.</text>
</comment>
<dbReference type="Proteomes" id="UP001165060">
    <property type="component" value="Unassembled WGS sequence"/>
</dbReference>
<comment type="function">
    <text evidence="13">ADP:ATP antiporter that mediates import of ADP into the mitochondrial matrix for ATP synthesis, and export of ATP out to fuel the cell. Cycles between the cytoplasmic-open state (c-state) and the matrix-open state (m-state): operates by the alternating access mechanism with a single substrate-binding site intermittently exposed to either the cytosolic (c-state) or matrix (m-state) side of the inner mitochondrial membrane.</text>
</comment>
<feature type="transmembrane region" description="Helical" evidence="16">
    <location>
        <begin position="95"/>
        <end position="118"/>
    </location>
</feature>
<evidence type="ECO:0000256" key="13">
    <source>
        <dbReference type="ARBA" id="ARBA00045250"/>
    </source>
</evidence>
<comment type="caution">
    <text evidence="16">Lacks conserved residue(s) required for the propagation of feature annotation.</text>
</comment>
<keyword evidence="11 14" id="KW-0472">Membrane</keyword>
<evidence type="ECO:0000256" key="9">
    <source>
        <dbReference type="ARBA" id="ARBA00022989"/>
    </source>
</evidence>
<comment type="caution">
    <text evidence="17">The sequence shown here is derived from an EMBL/GenBank/DDBJ whole genome shotgun (WGS) entry which is preliminary data.</text>
</comment>
<evidence type="ECO:0000256" key="5">
    <source>
        <dbReference type="ARBA" id="ARBA00022449"/>
    </source>
</evidence>
<dbReference type="InterPro" id="IPR002113">
    <property type="entry name" value="ADT_euk_type"/>
</dbReference>
<keyword evidence="6 14" id="KW-0812">Transmembrane</keyword>
<dbReference type="PRINTS" id="PR00927">
    <property type="entry name" value="ADPTRNSLCASE"/>
</dbReference>
<evidence type="ECO:0000256" key="8">
    <source>
        <dbReference type="ARBA" id="ARBA00022792"/>
    </source>
</evidence>
<feature type="transmembrane region" description="Helical" evidence="16">
    <location>
        <begin position="156"/>
        <end position="174"/>
    </location>
</feature>
<dbReference type="InterPro" id="IPR002067">
    <property type="entry name" value="MCP"/>
</dbReference>
<feature type="repeat" description="Solcar" evidence="14">
    <location>
        <begin position="1"/>
        <end position="86"/>
    </location>
</feature>
<feature type="repeat" description="Solcar" evidence="14">
    <location>
        <begin position="192"/>
        <end position="279"/>
    </location>
</feature>
<evidence type="ECO:0000256" key="6">
    <source>
        <dbReference type="ARBA" id="ARBA00022692"/>
    </source>
</evidence>